<gene>
    <name evidence="1" type="ORF">IAA86_02600</name>
</gene>
<protein>
    <submittedName>
        <fullName evidence="1">Uncharacterized protein</fullName>
    </submittedName>
</protein>
<name>A0A9D1FHQ2_9BACT</name>
<dbReference type="AlphaFoldDB" id="A0A9D1FHQ2"/>
<reference evidence="1" key="2">
    <citation type="journal article" date="2021" name="PeerJ">
        <title>Extensive microbial diversity within the chicken gut microbiome revealed by metagenomics and culture.</title>
        <authorList>
            <person name="Gilroy R."/>
            <person name="Ravi A."/>
            <person name="Getino M."/>
            <person name="Pursley I."/>
            <person name="Horton D.L."/>
            <person name="Alikhan N.F."/>
            <person name="Baker D."/>
            <person name="Gharbi K."/>
            <person name="Hall N."/>
            <person name="Watson M."/>
            <person name="Adriaenssens E.M."/>
            <person name="Foster-Nyarko E."/>
            <person name="Jarju S."/>
            <person name="Secka A."/>
            <person name="Antonio M."/>
            <person name="Oren A."/>
            <person name="Chaudhuri R.R."/>
            <person name="La Ragione R."/>
            <person name="Hildebrand F."/>
            <person name="Pallen M.J."/>
        </authorList>
    </citation>
    <scope>NUCLEOTIDE SEQUENCE</scope>
    <source>
        <strain evidence="1">CHK152-2871</strain>
    </source>
</reference>
<accession>A0A9D1FHQ2</accession>
<organism evidence="1 2">
    <name type="scientific">Candidatus Galligastranaerophilus intestinavium</name>
    <dbReference type="NCBI Taxonomy" id="2840836"/>
    <lineage>
        <taxon>Bacteria</taxon>
        <taxon>Candidatus Galligastranaerophilus</taxon>
    </lineage>
</organism>
<dbReference type="Proteomes" id="UP000886865">
    <property type="component" value="Unassembled WGS sequence"/>
</dbReference>
<proteinExistence type="predicted"/>
<reference evidence="1" key="1">
    <citation type="submission" date="2020-10" db="EMBL/GenBank/DDBJ databases">
        <authorList>
            <person name="Gilroy R."/>
        </authorList>
    </citation>
    <scope>NUCLEOTIDE SEQUENCE</scope>
    <source>
        <strain evidence="1">CHK152-2871</strain>
    </source>
</reference>
<dbReference type="EMBL" id="DVJQ01000023">
    <property type="protein sequence ID" value="HIS73892.1"/>
    <property type="molecule type" value="Genomic_DNA"/>
</dbReference>
<comment type="caution">
    <text evidence="1">The sequence shown here is derived from an EMBL/GenBank/DDBJ whole genome shotgun (WGS) entry which is preliminary data.</text>
</comment>
<evidence type="ECO:0000313" key="1">
    <source>
        <dbReference type="EMBL" id="HIS73892.1"/>
    </source>
</evidence>
<evidence type="ECO:0000313" key="2">
    <source>
        <dbReference type="Proteomes" id="UP000886865"/>
    </source>
</evidence>
<sequence length="338" mass="38447">MIKAINFCSQIKPISTHNTQRAFSDPIQNDSFKKSDAQGTNEFIKWAKDSDFIPFGLAQTLSEENKIGNGFTNTVYDIPSNRGYVLRLSNIDGGANLDEIDFGSYRIQDCEDSDLQGNFGQAVARLISDNPKNPTFEILKRQEGITNANPPTSVVYIKDVGLKTGELPYEAQERKEHYAKCLQILADMPQEAYDRLISEFSQLDKAGYRFDYYNPNNFLLDAQNDRINIIDIEKAPSGFKNDLGNALWALTDITYFGTYMSDYDGTRTSDEDRNEVLKNNVEIIDKFTKALINNNKKYSKEGFEFVTQLVSSIPMSFYLKTANIYEKMEKLEQMGVLE</sequence>